<keyword evidence="2" id="KW-1185">Reference proteome</keyword>
<name>A0A1G5S1M5_9FIRM</name>
<sequence length="443" mass="50554">MKTIGIVGHVDNIKRIQRVIDKSFSNLKGVAIEIHDMRQVETTVNFLKEHINDFDGIIFTGKILYDIMNHRMHSQNPWVHLDNDESQLQRIFLEATLKQGLDIRRISIDSYTPEMVQTIYGDFGFEPGDYEAAVSDVDIFRDTLIEDLVDFHKRHLRTQPGAIAITGISTVHKLLQTEGESSILLVSNENYIKNKLYDLLRKIKFKDMSVSQIVVMSMEIDLDNEYDLTSENEYSVMLEKTRITEEVYKFAQRIQAAVVETEKNYLLFTTKQILEFETNNLRELPILGSINQKTAHTLSVGIGFGTTAREAKSNAVIGKNKAFKMGGNQCFVVYDRKRLERITAFDKVDNSESLSPTGLELPFKEVSEKSGVSINNIYKLKSIMDLYKKDTFTSLELAQEFGNSLRSMNRMIERLERAGYIEVVGSKIIGKAGRPSRILRVGI</sequence>
<dbReference type="RefSeq" id="WP_092591335.1">
    <property type="nucleotide sequence ID" value="NZ_FMWL01000011.1"/>
</dbReference>
<evidence type="ECO:0000313" key="1">
    <source>
        <dbReference type="EMBL" id="SCZ80196.1"/>
    </source>
</evidence>
<accession>A0A1G5S1M5</accession>
<dbReference type="SUPFAM" id="SSF46785">
    <property type="entry name" value="Winged helix' DNA-binding domain"/>
    <property type="match status" value="1"/>
</dbReference>
<organism evidence="1 2">
    <name type="scientific">Acidaminobacter hydrogenoformans DSM 2784</name>
    <dbReference type="NCBI Taxonomy" id="1120920"/>
    <lineage>
        <taxon>Bacteria</taxon>
        <taxon>Bacillati</taxon>
        <taxon>Bacillota</taxon>
        <taxon>Clostridia</taxon>
        <taxon>Peptostreptococcales</taxon>
        <taxon>Acidaminobacteraceae</taxon>
        <taxon>Acidaminobacter</taxon>
    </lineage>
</organism>
<dbReference type="Gene3D" id="3.30.70.270">
    <property type="match status" value="1"/>
</dbReference>
<dbReference type="Gene3D" id="1.10.10.10">
    <property type="entry name" value="Winged helix-like DNA-binding domain superfamily/Winged helix DNA-binding domain"/>
    <property type="match status" value="1"/>
</dbReference>
<evidence type="ECO:0000313" key="2">
    <source>
        <dbReference type="Proteomes" id="UP000199208"/>
    </source>
</evidence>
<protein>
    <recommendedName>
        <fullName evidence="3">HTH domain-containing protein</fullName>
    </recommendedName>
</protein>
<dbReference type="STRING" id="1120920.SAMN03080599_02143"/>
<dbReference type="InterPro" id="IPR036390">
    <property type="entry name" value="WH_DNA-bd_sf"/>
</dbReference>
<dbReference type="Proteomes" id="UP000199208">
    <property type="component" value="Unassembled WGS sequence"/>
</dbReference>
<evidence type="ECO:0008006" key="3">
    <source>
        <dbReference type="Google" id="ProtNLM"/>
    </source>
</evidence>
<dbReference type="AlphaFoldDB" id="A0A1G5S1M5"/>
<reference evidence="1 2" key="1">
    <citation type="submission" date="2016-10" db="EMBL/GenBank/DDBJ databases">
        <authorList>
            <person name="de Groot N.N."/>
        </authorList>
    </citation>
    <scope>NUCLEOTIDE SEQUENCE [LARGE SCALE GENOMIC DNA]</scope>
    <source>
        <strain evidence="1 2">DSM 2784</strain>
    </source>
</reference>
<dbReference type="InterPro" id="IPR043128">
    <property type="entry name" value="Rev_trsase/Diguanyl_cyclase"/>
</dbReference>
<dbReference type="OrthoDB" id="4986073at2"/>
<gene>
    <name evidence="1" type="ORF">SAMN03080599_02143</name>
</gene>
<dbReference type="EMBL" id="FMWL01000011">
    <property type="protein sequence ID" value="SCZ80196.1"/>
    <property type="molecule type" value="Genomic_DNA"/>
</dbReference>
<dbReference type="InterPro" id="IPR036388">
    <property type="entry name" value="WH-like_DNA-bd_sf"/>
</dbReference>
<proteinExistence type="predicted"/>